<dbReference type="EMBL" id="BGPR01000712">
    <property type="protein sequence ID" value="GBM32583.1"/>
    <property type="molecule type" value="Genomic_DNA"/>
</dbReference>
<organism evidence="1 2">
    <name type="scientific">Araneus ventricosus</name>
    <name type="common">Orbweaver spider</name>
    <name type="synonym">Epeira ventricosa</name>
    <dbReference type="NCBI Taxonomy" id="182803"/>
    <lineage>
        <taxon>Eukaryota</taxon>
        <taxon>Metazoa</taxon>
        <taxon>Ecdysozoa</taxon>
        <taxon>Arthropoda</taxon>
        <taxon>Chelicerata</taxon>
        <taxon>Arachnida</taxon>
        <taxon>Araneae</taxon>
        <taxon>Araneomorphae</taxon>
        <taxon>Entelegynae</taxon>
        <taxon>Araneoidea</taxon>
        <taxon>Araneidae</taxon>
        <taxon>Araneus</taxon>
    </lineage>
</organism>
<accession>A0A4Y2ETQ8</accession>
<gene>
    <name evidence="1" type="ORF">AVEN_195546_1</name>
</gene>
<keyword evidence="2" id="KW-1185">Reference proteome</keyword>
<protein>
    <submittedName>
        <fullName evidence="1">Uncharacterized protein</fullName>
    </submittedName>
</protein>
<proteinExistence type="predicted"/>
<evidence type="ECO:0000313" key="1">
    <source>
        <dbReference type="EMBL" id="GBM32583.1"/>
    </source>
</evidence>
<dbReference type="Proteomes" id="UP000499080">
    <property type="component" value="Unassembled WGS sequence"/>
</dbReference>
<evidence type="ECO:0000313" key="2">
    <source>
        <dbReference type="Proteomes" id="UP000499080"/>
    </source>
</evidence>
<reference evidence="1 2" key="1">
    <citation type="journal article" date="2019" name="Sci. Rep.">
        <title>Orb-weaving spider Araneus ventricosus genome elucidates the spidroin gene catalogue.</title>
        <authorList>
            <person name="Kono N."/>
            <person name="Nakamura H."/>
            <person name="Ohtoshi R."/>
            <person name="Moran D.A.P."/>
            <person name="Shinohara A."/>
            <person name="Yoshida Y."/>
            <person name="Fujiwara M."/>
            <person name="Mori M."/>
            <person name="Tomita M."/>
            <person name="Arakawa K."/>
        </authorList>
    </citation>
    <scope>NUCLEOTIDE SEQUENCE [LARGE SCALE GENOMIC DNA]</scope>
</reference>
<sequence>MGPRIVSLAAEQKRALFGEERTSSVAGCKDPYNQMLCLKLITRSKIRSDFPCYKFSTAPCIKCHESITCRYYSSWAILEGLLGDQSCSVELVLQPQYHHLIHY</sequence>
<comment type="caution">
    <text evidence="1">The sequence shown here is derived from an EMBL/GenBank/DDBJ whole genome shotgun (WGS) entry which is preliminary data.</text>
</comment>
<name>A0A4Y2ETQ8_ARAVE</name>
<dbReference type="AlphaFoldDB" id="A0A4Y2ETQ8"/>